<dbReference type="Proteomes" id="UP001642484">
    <property type="component" value="Unassembled WGS sequence"/>
</dbReference>
<evidence type="ECO:0000313" key="11">
    <source>
        <dbReference type="Proteomes" id="UP001642484"/>
    </source>
</evidence>
<comment type="caution">
    <text evidence="10">The sequence shown here is derived from an EMBL/GenBank/DDBJ whole genome shotgun (WGS) entry which is preliminary data.</text>
</comment>
<dbReference type="SUPFAM" id="SSF53383">
    <property type="entry name" value="PLP-dependent transferases"/>
    <property type="match status" value="1"/>
</dbReference>
<dbReference type="InterPro" id="IPR015422">
    <property type="entry name" value="PyrdxlP-dep_Trfase_small"/>
</dbReference>
<sequence>MAPSGKAPIYLDYNGTTPIDPEVCRAMSLMMSQHWGNPSSSHYYGVQAKKAIETARRQCAELIGAEPGEMTFMSNGTETINQALKGLAEMGEAEGRRHFITQASEHVAVLEVCKALERHGCEVTYLPVDAEGLVNPQTLEAAITPRTICVSIMHSNNETGALQPIKEIVQRVRKASNRVYVHCDASQSLGKLPVDVNKLDVDLLTMAGHKLYAPKGVGALYKRSTVPALPPLLHGAGQESGRRASTENVIHIVGLGKACEIARRDLEKNQKHMQEMRDRLYQQLLQGLGSKAWRPDPGKSWSLRATSCVRTGRLRRGCRTPCPPPSSRWKPTHFCPRQLMRLQPLRALPVTVMRCTCRMCLRPWELAKNGPWAPAALHWAVKALAKRWIKRRRSWPRLP</sequence>
<dbReference type="Pfam" id="PF00266">
    <property type="entry name" value="Aminotran_5"/>
    <property type="match status" value="1"/>
</dbReference>
<evidence type="ECO:0000313" key="10">
    <source>
        <dbReference type="EMBL" id="CAK9029259.1"/>
    </source>
</evidence>
<dbReference type="EMBL" id="CAXAMN010009580">
    <property type="protein sequence ID" value="CAK9029259.1"/>
    <property type="molecule type" value="Genomic_DNA"/>
</dbReference>
<evidence type="ECO:0000256" key="2">
    <source>
        <dbReference type="ARBA" id="ARBA00006490"/>
    </source>
</evidence>
<evidence type="ECO:0000256" key="5">
    <source>
        <dbReference type="ARBA" id="ARBA00022898"/>
    </source>
</evidence>
<keyword evidence="6" id="KW-0408">Iron</keyword>
<dbReference type="InterPro" id="IPR015424">
    <property type="entry name" value="PyrdxlP-dep_Trfase"/>
</dbReference>
<name>A0ABP0KTI6_9DINO</name>
<gene>
    <name evidence="10" type="ORF">CCMP2556_LOCUS17421</name>
</gene>
<keyword evidence="7" id="KW-0411">Iron-sulfur</keyword>
<dbReference type="PANTHER" id="PTHR11601:SF34">
    <property type="entry name" value="CYSTEINE DESULFURASE"/>
    <property type="match status" value="1"/>
</dbReference>
<protein>
    <recommendedName>
        <fullName evidence="3">cysteine desulfurase</fullName>
        <ecNumber evidence="3">2.8.1.7</ecNumber>
    </recommendedName>
</protein>
<dbReference type="Gene3D" id="3.90.1150.10">
    <property type="entry name" value="Aspartate Aminotransferase, domain 1"/>
    <property type="match status" value="1"/>
</dbReference>
<feature type="domain" description="Aminotransferase class V" evidence="9">
    <location>
        <begin position="9"/>
        <end position="287"/>
    </location>
</feature>
<keyword evidence="4" id="KW-0479">Metal-binding</keyword>
<comment type="similarity">
    <text evidence="2">Belongs to the class-V pyridoxal-phosphate-dependent aminotransferase family. NifS/IscS subfamily.</text>
</comment>
<keyword evidence="5" id="KW-0663">Pyridoxal phosphate</keyword>
<dbReference type="PROSITE" id="PS00595">
    <property type="entry name" value="AA_TRANSFER_CLASS_5"/>
    <property type="match status" value="1"/>
</dbReference>
<evidence type="ECO:0000256" key="8">
    <source>
        <dbReference type="RuleBase" id="RU004504"/>
    </source>
</evidence>
<evidence type="ECO:0000256" key="1">
    <source>
        <dbReference type="ARBA" id="ARBA00001933"/>
    </source>
</evidence>
<evidence type="ECO:0000256" key="6">
    <source>
        <dbReference type="ARBA" id="ARBA00023004"/>
    </source>
</evidence>
<evidence type="ECO:0000259" key="9">
    <source>
        <dbReference type="Pfam" id="PF00266"/>
    </source>
</evidence>
<organism evidence="10 11">
    <name type="scientific">Durusdinium trenchii</name>
    <dbReference type="NCBI Taxonomy" id="1381693"/>
    <lineage>
        <taxon>Eukaryota</taxon>
        <taxon>Sar</taxon>
        <taxon>Alveolata</taxon>
        <taxon>Dinophyceae</taxon>
        <taxon>Suessiales</taxon>
        <taxon>Symbiodiniaceae</taxon>
        <taxon>Durusdinium</taxon>
    </lineage>
</organism>
<accession>A0ABP0KTI6</accession>
<keyword evidence="11" id="KW-1185">Reference proteome</keyword>
<dbReference type="InterPro" id="IPR000192">
    <property type="entry name" value="Aminotrans_V_dom"/>
</dbReference>
<evidence type="ECO:0000256" key="4">
    <source>
        <dbReference type="ARBA" id="ARBA00022723"/>
    </source>
</evidence>
<proteinExistence type="inferred from homology"/>
<dbReference type="EC" id="2.8.1.7" evidence="3"/>
<reference evidence="10 11" key="1">
    <citation type="submission" date="2024-02" db="EMBL/GenBank/DDBJ databases">
        <authorList>
            <person name="Chen Y."/>
            <person name="Shah S."/>
            <person name="Dougan E. K."/>
            <person name="Thang M."/>
            <person name="Chan C."/>
        </authorList>
    </citation>
    <scope>NUCLEOTIDE SEQUENCE [LARGE SCALE GENOMIC DNA]</scope>
</reference>
<evidence type="ECO:0000256" key="7">
    <source>
        <dbReference type="ARBA" id="ARBA00023014"/>
    </source>
</evidence>
<dbReference type="Gene3D" id="3.40.640.10">
    <property type="entry name" value="Type I PLP-dependent aspartate aminotransferase-like (Major domain)"/>
    <property type="match status" value="1"/>
</dbReference>
<comment type="cofactor">
    <cofactor evidence="1 8">
        <name>pyridoxal 5'-phosphate</name>
        <dbReference type="ChEBI" id="CHEBI:597326"/>
    </cofactor>
</comment>
<evidence type="ECO:0000256" key="3">
    <source>
        <dbReference type="ARBA" id="ARBA00012239"/>
    </source>
</evidence>
<dbReference type="InterPro" id="IPR020578">
    <property type="entry name" value="Aminotrans_V_PyrdxlP_BS"/>
</dbReference>
<dbReference type="InterPro" id="IPR015421">
    <property type="entry name" value="PyrdxlP-dep_Trfase_major"/>
</dbReference>
<dbReference type="PANTHER" id="PTHR11601">
    <property type="entry name" value="CYSTEINE DESULFURYLASE FAMILY MEMBER"/>
    <property type="match status" value="1"/>
</dbReference>